<dbReference type="Proteomes" id="UP000509302">
    <property type="component" value="Chromosome"/>
</dbReference>
<keyword evidence="3" id="KW-0378">Hydrolase</keyword>
<dbReference type="PROSITE" id="PS00135">
    <property type="entry name" value="TRYPSIN_SER"/>
    <property type="match status" value="1"/>
</dbReference>
<dbReference type="PANTHER" id="PTHR24252:SF7">
    <property type="entry name" value="HYALIN"/>
    <property type="match status" value="1"/>
</dbReference>
<keyword evidence="6" id="KW-0812">Transmembrane</keyword>
<evidence type="ECO:0000313" key="8">
    <source>
        <dbReference type="EMBL" id="QLG45403.1"/>
    </source>
</evidence>
<dbReference type="Gene3D" id="2.40.10.10">
    <property type="entry name" value="Trypsin-like serine proteases"/>
    <property type="match status" value="1"/>
</dbReference>
<dbReference type="FunFam" id="2.40.10.10:FF:000120">
    <property type="entry name" value="Putative serine protease"/>
    <property type="match status" value="1"/>
</dbReference>
<feature type="transmembrane region" description="Helical" evidence="6">
    <location>
        <begin position="6"/>
        <end position="24"/>
    </location>
</feature>
<name>A0A7H9APT4_9FLAO</name>
<dbReference type="RefSeq" id="WP_179241692.1">
    <property type="nucleotide sequence ID" value="NZ_CP058595.1"/>
</dbReference>
<dbReference type="GO" id="GO:0006508">
    <property type="term" value="P:proteolysis"/>
    <property type="evidence" value="ECO:0007669"/>
    <property type="project" value="UniProtKB-KW"/>
</dbReference>
<reference evidence="8 9" key="1">
    <citation type="journal article" date="2006" name="Int. J. Syst. Evol. Microbiol.">
        <title>Costertonia aggregata gen. nov., sp. nov., a mesophilic marine bacterium of the family Flavobacteriaceae, isolated from a mature biofilm.</title>
        <authorList>
            <person name="Kwon K.K."/>
            <person name="Lee Y.K."/>
            <person name="Lee H.K."/>
        </authorList>
    </citation>
    <scope>NUCLEOTIDE SEQUENCE [LARGE SCALE GENOMIC DNA]</scope>
    <source>
        <strain evidence="8 9">KCCM 42265</strain>
    </source>
</reference>
<gene>
    <name evidence="8" type="ORF">HYG79_08600</name>
</gene>
<organism evidence="8 9">
    <name type="scientific">Costertonia aggregata</name>
    <dbReference type="NCBI Taxonomy" id="343403"/>
    <lineage>
        <taxon>Bacteria</taxon>
        <taxon>Pseudomonadati</taxon>
        <taxon>Bacteroidota</taxon>
        <taxon>Flavobacteriia</taxon>
        <taxon>Flavobacteriales</taxon>
        <taxon>Flavobacteriaceae</taxon>
        <taxon>Costertonia</taxon>
    </lineage>
</organism>
<keyword evidence="4" id="KW-0720">Serine protease</keyword>
<dbReference type="InterPro" id="IPR009003">
    <property type="entry name" value="Peptidase_S1_PA"/>
</dbReference>
<keyword evidence="5" id="KW-1015">Disulfide bond</keyword>
<sequence length="312" mass="35263">MKRINWVSELFLIFFFIVAFFFVIKKCSEDKPIDSSKKNVPFDIDYTTGENQSTWEIIGGEQAKLDEIPWQVAFFIKNKPPNETNFCGGSIVHKGWIITSAHCFKKMYNDTLRVKKFSNVQVYSGSINLEGNGVKSDIEDIIFHPDFDATRLINDIALIKLKKPLELNSKNQSSIPIINEDKYFNLVRTNAMATASGWGIIDEKNTFPKILMKASVPIVDFITCKENYYLINRLVSKDMICAGYNDGGIDSCEGDSGGPLFIEDSLGNKFLFGVTSWGEGCAEPGYYGVYSNIMEHIDFINENCPECLNYSL</sequence>
<evidence type="ECO:0000256" key="4">
    <source>
        <dbReference type="ARBA" id="ARBA00022825"/>
    </source>
</evidence>
<accession>A0A7H9APT4</accession>
<dbReference type="Pfam" id="PF00089">
    <property type="entry name" value="Trypsin"/>
    <property type="match status" value="1"/>
</dbReference>
<dbReference type="PROSITE" id="PS50240">
    <property type="entry name" value="TRYPSIN_DOM"/>
    <property type="match status" value="1"/>
</dbReference>
<evidence type="ECO:0000313" key="9">
    <source>
        <dbReference type="Proteomes" id="UP000509302"/>
    </source>
</evidence>
<dbReference type="InterPro" id="IPR043504">
    <property type="entry name" value="Peptidase_S1_PA_chymotrypsin"/>
</dbReference>
<dbReference type="AlphaFoldDB" id="A0A7H9APT4"/>
<protein>
    <submittedName>
        <fullName evidence="8">Serine protease</fullName>
    </submittedName>
</protein>
<dbReference type="InterPro" id="IPR001314">
    <property type="entry name" value="Peptidase_S1A"/>
</dbReference>
<feature type="domain" description="Peptidase S1" evidence="7">
    <location>
        <begin position="57"/>
        <end position="305"/>
    </location>
</feature>
<dbReference type="InterPro" id="IPR001254">
    <property type="entry name" value="Trypsin_dom"/>
</dbReference>
<proteinExistence type="predicted"/>
<dbReference type="SMART" id="SM00020">
    <property type="entry name" value="Tryp_SPc"/>
    <property type="match status" value="1"/>
</dbReference>
<evidence type="ECO:0000256" key="1">
    <source>
        <dbReference type="ARBA" id="ARBA00022670"/>
    </source>
</evidence>
<dbReference type="CDD" id="cd00190">
    <property type="entry name" value="Tryp_SPc"/>
    <property type="match status" value="1"/>
</dbReference>
<keyword evidence="6" id="KW-0472">Membrane</keyword>
<evidence type="ECO:0000256" key="2">
    <source>
        <dbReference type="ARBA" id="ARBA00022729"/>
    </source>
</evidence>
<keyword evidence="9" id="KW-1185">Reference proteome</keyword>
<dbReference type="EMBL" id="CP058595">
    <property type="protein sequence ID" value="QLG45403.1"/>
    <property type="molecule type" value="Genomic_DNA"/>
</dbReference>
<dbReference type="PRINTS" id="PR00722">
    <property type="entry name" value="CHYMOTRYPSIN"/>
</dbReference>
<dbReference type="KEGG" id="cagg:HYG79_08600"/>
<dbReference type="InterPro" id="IPR033116">
    <property type="entry name" value="TRYPSIN_SER"/>
</dbReference>
<evidence type="ECO:0000256" key="3">
    <source>
        <dbReference type="ARBA" id="ARBA00022801"/>
    </source>
</evidence>
<keyword evidence="1 8" id="KW-0645">Protease</keyword>
<dbReference type="PANTHER" id="PTHR24252">
    <property type="entry name" value="ACROSIN-RELATED"/>
    <property type="match status" value="1"/>
</dbReference>
<dbReference type="SUPFAM" id="SSF50494">
    <property type="entry name" value="Trypsin-like serine proteases"/>
    <property type="match status" value="1"/>
</dbReference>
<evidence type="ECO:0000259" key="7">
    <source>
        <dbReference type="PROSITE" id="PS50240"/>
    </source>
</evidence>
<keyword evidence="6" id="KW-1133">Transmembrane helix</keyword>
<evidence type="ECO:0000256" key="6">
    <source>
        <dbReference type="SAM" id="Phobius"/>
    </source>
</evidence>
<keyword evidence="2" id="KW-0732">Signal</keyword>
<evidence type="ECO:0000256" key="5">
    <source>
        <dbReference type="ARBA" id="ARBA00023157"/>
    </source>
</evidence>
<dbReference type="GO" id="GO:0004252">
    <property type="term" value="F:serine-type endopeptidase activity"/>
    <property type="evidence" value="ECO:0007669"/>
    <property type="project" value="InterPro"/>
</dbReference>